<reference evidence="1" key="1">
    <citation type="submission" date="2021-08" db="EMBL/GenBank/DDBJ databases">
        <title>Novel anaerobic bacterium isolated from sea squirt in East Sea, Republic of Korea.</title>
        <authorList>
            <person name="Nguyen T.H."/>
            <person name="Li Z."/>
            <person name="Lee Y.-J."/>
            <person name="Ko J."/>
            <person name="Kim S.-G."/>
        </authorList>
    </citation>
    <scope>NUCLEOTIDE SEQUENCE</scope>
    <source>
        <strain evidence="1">KCTC 25031</strain>
    </source>
</reference>
<accession>A0AC61NE51</accession>
<keyword evidence="1" id="KW-0808">Transferase</keyword>
<proteinExistence type="predicted"/>
<organism evidence="1 2">
    <name type="scientific">Halosquirtibacter laminarini</name>
    <dbReference type="NCBI Taxonomy" id="3374600"/>
    <lineage>
        <taxon>Bacteria</taxon>
        <taxon>Pseudomonadati</taxon>
        <taxon>Bacteroidota</taxon>
        <taxon>Bacteroidia</taxon>
        <taxon>Marinilabiliales</taxon>
        <taxon>Prolixibacteraceae</taxon>
        <taxon>Halosquirtibacter</taxon>
    </lineage>
</organism>
<protein>
    <submittedName>
        <fullName evidence="1">Glycosyltransferase</fullName>
        <ecNumber evidence="1">2.4.-.-</ecNumber>
    </submittedName>
</protein>
<keyword evidence="2" id="KW-1185">Reference proteome</keyword>
<name>A0AC61NE51_9BACT</name>
<evidence type="ECO:0000313" key="2">
    <source>
        <dbReference type="Proteomes" id="UP000826212"/>
    </source>
</evidence>
<evidence type="ECO:0000313" key="1">
    <source>
        <dbReference type="EMBL" id="QZE13855.1"/>
    </source>
</evidence>
<dbReference type="EC" id="2.4.-.-" evidence="1"/>
<dbReference type="Proteomes" id="UP000826212">
    <property type="component" value="Chromosome"/>
</dbReference>
<dbReference type="EMBL" id="CP081303">
    <property type="protein sequence ID" value="QZE13855.1"/>
    <property type="molecule type" value="Genomic_DNA"/>
</dbReference>
<keyword evidence="1" id="KW-0328">Glycosyltransferase</keyword>
<gene>
    <name evidence="1" type="ORF">K4L44_15095</name>
</gene>
<sequence length="358" mass="42074">MTDNSVTCLTTDALIDKEGQIEISVLMAVYNEEICYIQEAVDSILNQTFSSFEFIIVNDNPLNLEIKEFVCEINDPRVRIIENSKNLGLAQSLNVGIEIARGRYIARMDADDISFPTRLEKQYHYLEQNKQIDILGTQLKKFGESNRFWINLIEPEEINAKLFFKCCLAHPTVMIRLSIFKEYDLFYDATDRASEDYNLWCRAFRYVNMVNLPEVLLYYRVHKQQVTQVKSKMQQDCFAKSHLILLNNILDSMSAKEIELSRYIWQKGSIYDVNDIGLFENLIRRIIKNNREKKIYNPLEFEAPLVMILINRIKALSLTSYLLLAEVLFKNGIIKILRRKWRKRSLVSKIKKKFNNIH</sequence>